<dbReference type="PaxDb" id="411902-CLOBOL_07091"/>
<accession>A8S526</accession>
<dbReference type="Proteomes" id="UP000005396">
    <property type="component" value="Unassembled WGS sequence"/>
</dbReference>
<organism evidence="1 2">
    <name type="scientific">Enterocloster bolteae (strain ATCC BAA-613 / DSM 15670 / CCUG 46953 / JCM 12243 / WAL 16351)</name>
    <name type="common">Clostridium bolteae</name>
    <dbReference type="NCBI Taxonomy" id="411902"/>
    <lineage>
        <taxon>Bacteria</taxon>
        <taxon>Bacillati</taxon>
        <taxon>Bacillota</taxon>
        <taxon>Clostridia</taxon>
        <taxon>Lachnospirales</taxon>
        <taxon>Lachnospiraceae</taxon>
        <taxon>Enterocloster</taxon>
    </lineage>
</organism>
<reference evidence="1 2" key="2">
    <citation type="submission" date="2007-09" db="EMBL/GenBank/DDBJ databases">
        <title>Draft genome sequence of Clostridium bolteae (ATCC BAA-613).</title>
        <authorList>
            <person name="Sudarsanam P."/>
            <person name="Ley R."/>
            <person name="Guruge J."/>
            <person name="Turnbaugh P.J."/>
            <person name="Mahowald M."/>
            <person name="Liep D."/>
            <person name="Gordon J."/>
        </authorList>
    </citation>
    <scope>NUCLEOTIDE SEQUENCE [LARGE SCALE GENOMIC DNA]</scope>
    <source>
        <strain evidence="2">ATCC BAA-613 / DSM 15670 / CCUG 46953 / JCM 12243 / WAL 16351</strain>
    </source>
</reference>
<dbReference type="HOGENOM" id="CLU_3364209_0_0_9"/>
<reference evidence="1 2" key="1">
    <citation type="submission" date="2007-08" db="EMBL/GenBank/DDBJ databases">
        <authorList>
            <person name="Fulton L."/>
            <person name="Clifton S."/>
            <person name="Fulton B."/>
            <person name="Xu J."/>
            <person name="Minx P."/>
            <person name="Pepin K.H."/>
            <person name="Johnson M."/>
            <person name="Thiruvilangam P."/>
            <person name="Bhonagiri V."/>
            <person name="Nash W.E."/>
            <person name="Mardis E.R."/>
            <person name="Wilson R.K."/>
        </authorList>
    </citation>
    <scope>NUCLEOTIDE SEQUENCE [LARGE SCALE GENOMIC DNA]</scope>
    <source>
        <strain evidence="2">ATCC BAA-613 / DSM 15670 / CCUG 46953 / JCM 12243 / WAL 16351</strain>
    </source>
</reference>
<evidence type="ECO:0000313" key="1">
    <source>
        <dbReference type="EMBL" id="EDP12660.1"/>
    </source>
</evidence>
<protein>
    <submittedName>
        <fullName evidence="1">Uncharacterized protein</fullName>
    </submittedName>
</protein>
<evidence type="ECO:0000313" key="2">
    <source>
        <dbReference type="Proteomes" id="UP000005396"/>
    </source>
</evidence>
<dbReference type="EMBL" id="ABCC02000070">
    <property type="protein sequence ID" value="EDP12660.1"/>
    <property type="molecule type" value="Genomic_DNA"/>
</dbReference>
<proteinExistence type="predicted"/>
<name>A8S526_ENTBW</name>
<dbReference type="AlphaFoldDB" id="A8S526"/>
<gene>
    <name evidence="1" type="ORF">CLOBOL_07091</name>
</gene>
<comment type="caution">
    <text evidence="1">The sequence shown here is derived from an EMBL/GenBank/DDBJ whole genome shotgun (WGS) entry which is preliminary data.</text>
</comment>
<sequence length="35" mass="3854">MKEIVNYTVNNGEESITASYDRFFALKGLTLNASG</sequence>